<dbReference type="EMBL" id="LXQA010134274">
    <property type="protein sequence ID" value="MCI23130.1"/>
    <property type="molecule type" value="Genomic_DNA"/>
</dbReference>
<feature type="region of interest" description="Disordered" evidence="1">
    <location>
        <begin position="120"/>
        <end position="184"/>
    </location>
</feature>
<feature type="non-terminal residue" evidence="2">
    <location>
        <position position="184"/>
    </location>
</feature>
<protein>
    <submittedName>
        <fullName evidence="2">AP-4 complex subunit epsilon-like</fullName>
    </submittedName>
</protein>
<proteinExistence type="predicted"/>
<dbReference type="Proteomes" id="UP000265520">
    <property type="component" value="Unassembled WGS sequence"/>
</dbReference>
<name>A0A392QHB7_9FABA</name>
<feature type="compositionally biased region" description="Low complexity" evidence="1">
    <location>
        <begin position="126"/>
        <end position="137"/>
    </location>
</feature>
<keyword evidence="3" id="KW-1185">Reference proteome</keyword>
<accession>A0A392QHB7</accession>
<evidence type="ECO:0000313" key="2">
    <source>
        <dbReference type="EMBL" id="MCI23130.1"/>
    </source>
</evidence>
<reference evidence="2 3" key="1">
    <citation type="journal article" date="2018" name="Front. Plant Sci.">
        <title>Red Clover (Trifolium pratense) and Zigzag Clover (T. medium) - A Picture of Genomic Similarities and Differences.</title>
        <authorList>
            <person name="Dluhosova J."/>
            <person name="Istvanek J."/>
            <person name="Nedelnik J."/>
            <person name="Repkova J."/>
        </authorList>
    </citation>
    <scope>NUCLEOTIDE SEQUENCE [LARGE SCALE GENOMIC DNA]</scope>
    <source>
        <strain evidence="3">cv. 10/8</strain>
        <tissue evidence="2">Leaf</tissue>
    </source>
</reference>
<feature type="compositionally biased region" description="Basic and acidic residues" evidence="1">
    <location>
        <begin position="156"/>
        <end position="176"/>
    </location>
</feature>
<dbReference type="AlphaFoldDB" id="A0A392QHB7"/>
<comment type="caution">
    <text evidence="2">The sequence shown here is derived from an EMBL/GenBank/DDBJ whole genome shotgun (WGS) entry which is preliminary data.</text>
</comment>
<evidence type="ECO:0000313" key="3">
    <source>
        <dbReference type="Proteomes" id="UP000265520"/>
    </source>
</evidence>
<organism evidence="2 3">
    <name type="scientific">Trifolium medium</name>
    <dbReference type="NCBI Taxonomy" id="97028"/>
    <lineage>
        <taxon>Eukaryota</taxon>
        <taxon>Viridiplantae</taxon>
        <taxon>Streptophyta</taxon>
        <taxon>Embryophyta</taxon>
        <taxon>Tracheophyta</taxon>
        <taxon>Spermatophyta</taxon>
        <taxon>Magnoliopsida</taxon>
        <taxon>eudicotyledons</taxon>
        <taxon>Gunneridae</taxon>
        <taxon>Pentapetalae</taxon>
        <taxon>rosids</taxon>
        <taxon>fabids</taxon>
        <taxon>Fabales</taxon>
        <taxon>Fabaceae</taxon>
        <taxon>Papilionoideae</taxon>
        <taxon>50 kb inversion clade</taxon>
        <taxon>NPAAA clade</taxon>
        <taxon>Hologalegina</taxon>
        <taxon>IRL clade</taxon>
        <taxon>Trifolieae</taxon>
        <taxon>Trifolium</taxon>
    </lineage>
</organism>
<evidence type="ECO:0000256" key="1">
    <source>
        <dbReference type="SAM" id="MobiDB-lite"/>
    </source>
</evidence>
<sequence>MQVDKNLSFLNDYIQQSIESGAMPYISENERSGMVNMSNFRSHDQQESGQHGLRFEAYEVPKAPVPSKVTPVSLSSTTDLVPVPESLYARETHQISSVGLASDTGSSELKLRLDGVQKKWGKPTYSSPASSSSNSTSQNPVNGVAKVDVATTINSKARDSYDSRKQQNEIDPEKQKLAASLFGG</sequence>